<evidence type="ECO:0000256" key="2">
    <source>
        <dbReference type="SAM" id="SignalP"/>
    </source>
</evidence>
<gene>
    <name evidence="5" type="ORF">EYR41_006410</name>
    <name evidence="3" type="ORF">TWF102_008310</name>
    <name evidence="4" type="ORF">TWF703_007438</name>
</gene>
<feature type="signal peptide" evidence="2">
    <location>
        <begin position="1"/>
        <end position="22"/>
    </location>
</feature>
<dbReference type="InterPro" id="IPR021476">
    <property type="entry name" value="Egh16-like"/>
</dbReference>
<evidence type="ECO:0000313" key="5">
    <source>
        <dbReference type="EMBL" id="TGJ70451.1"/>
    </source>
</evidence>
<protein>
    <submittedName>
        <fullName evidence="4">Uncharacterized protein</fullName>
    </submittedName>
</protein>
<organism evidence="4 8">
    <name type="scientific">Orbilia oligospora</name>
    <name type="common">Nematode-trapping fungus</name>
    <name type="synonym">Arthrobotrys oligospora</name>
    <dbReference type="NCBI Taxonomy" id="2813651"/>
    <lineage>
        <taxon>Eukaryota</taxon>
        <taxon>Fungi</taxon>
        <taxon>Dikarya</taxon>
        <taxon>Ascomycota</taxon>
        <taxon>Pezizomycotina</taxon>
        <taxon>Orbiliomycetes</taxon>
        <taxon>Orbiliales</taxon>
        <taxon>Orbiliaceae</taxon>
        <taxon>Orbilia</taxon>
    </lineage>
</organism>
<comment type="caution">
    <text evidence="4">The sequence shown here is derived from an EMBL/GenBank/DDBJ whole genome shotgun (WGS) entry which is preliminary data.</text>
</comment>
<dbReference type="Proteomes" id="UP000480548">
    <property type="component" value="Unassembled WGS sequence"/>
</dbReference>
<reference evidence="5 6" key="1">
    <citation type="submission" date="2019-03" db="EMBL/GenBank/DDBJ databases">
        <title>Nematode-trapping fungi genome.</title>
        <authorList>
            <person name="Vidal-Diez De Ulzurrun G."/>
        </authorList>
    </citation>
    <scope>NUCLEOTIDE SEQUENCE [LARGE SCALE GENOMIC DNA]</scope>
    <source>
        <strain evidence="5 6">TWF154</strain>
    </source>
</reference>
<name>A0A7C8JMM3_ORBOL</name>
<dbReference type="EMBL" id="SOZJ01000003">
    <property type="protein sequence ID" value="TGJ70451.1"/>
    <property type="molecule type" value="Genomic_DNA"/>
</dbReference>
<dbReference type="PANTHER" id="PTHR34618:SF4">
    <property type="entry name" value="CAS1"/>
    <property type="match status" value="1"/>
</dbReference>
<dbReference type="Proteomes" id="UP000475325">
    <property type="component" value="Unassembled WGS sequence"/>
</dbReference>
<evidence type="ECO:0000313" key="6">
    <source>
        <dbReference type="Proteomes" id="UP000297595"/>
    </source>
</evidence>
<evidence type="ECO:0000313" key="3">
    <source>
        <dbReference type="EMBL" id="KAF3092812.1"/>
    </source>
</evidence>
<evidence type="ECO:0000313" key="7">
    <source>
        <dbReference type="Proteomes" id="UP000475325"/>
    </source>
</evidence>
<proteinExistence type="predicted"/>
<evidence type="ECO:0000256" key="1">
    <source>
        <dbReference type="SAM" id="MobiDB-lite"/>
    </source>
</evidence>
<evidence type="ECO:0000313" key="8">
    <source>
        <dbReference type="Proteomes" id="UP000480548"/>
    </source>
</evidence>
<accession>A0A7C8JMM3</accession>
<dbReference type="EMBL" id="WIQW01000050">
    <property type="protein sequence ID" value="KAF3092812.1"/>
    <property type="molecule type" value="Genomic_DNA"/>
</dbReference>
<dbReference type="AlphaFoldDB" id="A0A7C8JMM3"/>
<dbReference type="PANTHER" id="PTHR34618">
    <property type="entry name" value="SURFACE PROTEIN MAS1, PUTATIVE-RELATED"/>
    <property type="match status" value="1"/>
</dbReference>
<keyword evidence="2" id="KW-0732">Signal</keyword>
<sequence>MHFTVSLPTAVAFLSCASSIYGHGLIVDAYGNANAKARGRGLGFIDQYNGNRWGTAQHPFQVDVPVFKDPIVPCCNKPRTYLATGCGITLQIIWRNNIRDNKHLVHQSWYAPAVQSLFTSKRGYQLDMNYEKNLIVSKKLMPQATAGGWMKIRIHQVNIDGAGPYRCRIDQTGTANSFGQWLWPTQNMPGNKYSFNVGTIHKPNNWIHLPIPAGIRCGGTAGPYKNVCIIRCENQAVNGPFGGCLAFQQVGLPVPAAPKPPAVKITVAPPTVTVIQQAPTVTVYQGRPPTKEEIEVAVGGEPVPKEAIEEIKKEEKIPGGKGTELVEEVKDANKDAENKAETEAVEDDYYA</sequence>
<dbReference type="EMBL" id="WIQZ01000046">
    <property type="protein sequence ID" value="KAF3132037.1"/>
    <property type="molecule type" value="Genomic_DNA"/>
</dbReference>
<feature type="compositionally biased region" description="Basic and acidic residues" evidence="1">
    <location>
        <begin position="327"/>
        <end position="342"/>
    </location>
</feature>
<feature type="chain" id="PRO_5040025414" evidence="2">
    <location>
        <begin position="23"/>
        <end position="351"/>
    </location>
</feature>
<reference evidence="7 8" key="2">
    <citation type="submission" date="2019-06" db="EMBL/GenBank/DDBJ databases">
        <authorList>
            <person name="Palmer J.M."/>
        </authorList>
    </citation>
    <scope>NUCLEOTIDE SEQUENCE [LARGE SCALE GENOMIC DNA]</scope>
    <source>
        <strain evidence="3 7">TWF102</strain>
        <strain evidence="4 8">TWF703</strain>
    </source>
</reference>
<evidence type="ECO:0000313" key="4">
    <source>
        <dbReference type="EMBL" id="KAF3132037.1"/>
    </source>
</evidence>
<feature type="region of interest" description="Disordered" evidence="1">
    <location>
        <begin position="316"/>
        <end position="351"/>
    </location>
</feature>
<dbReference type="Pfam" id="PF11327">
    <property type="entry name" value="Egh16-like"/>
    <property type="match status" value="1"/>
</dbReference>
<dbReference type="Proteomes" id="UP000297595">
    <property type="component" value="Unassembled WGS sequence"/>
</dbReference>